<proteinExistence type="predicted"/>
<protein>
    <submittedName>
        <fullName evidence="5">GntR family transcriptional regulator</fullName>
    </submittedName>
</protein>
<name>A0ABP4KQP6_9ACTN</name>
<dbReference type="PRINTS" id="PR00035">
    <property type="entry name" value="HTHGNTR"/>
</dbReference>
<dbReference type="InterPro" id="IPR036390">
    <property type="entry name" value="WH_DNA-bd_sf"/>
</dbReference>
<keyword evidence="1" id="KW-0805">Transcription regulation</keyword>
<evidence type="ECO:0000256" key="3">
    <source>
        <dbReference type="ARBA" id="ARBA00023163"/>
    </source>
</evidence>
<sequence length="242" mass="25965">MPIEYTPPKYVTIVNALQARIEDGTYASGEMLPSETALMKEFDTSRPTVVRSLEILRQAGWIETQQGKGRFARSKPAEPRTLPAHAAALLSDEVAGGIRVVDVAEVPAPPRAASALDISEGAPIVVRRRLVSVDEVGPVELGTVYMPAALASGTDVGAPGPLPDGLLRHVAARKGVQFDRATERISARPATDEECELLKIEPGEWVLTALFSVFLRTGQPAFALEVAVPPARQEFEDSFSIA</sequence>
<dbReference type="SMART" id="SM00345">
    <property type="entry name" value="HTH_GNTR"/>
    <property type="match status" value="1"/>
</dbReference>
<keyword evidence="2" id="KW-0238">DNA-binding</keyword>
<dbReference type="InterPro" id="IPR000524">
    <property type="entry name" value="Tscrpt_reg_HTH_GntR"/>
</dbReference>
<evidence type="ECO:0000256" key="2">
    <source>
        <dbReference type="ARBA" id="ARBA00023125"/>
    </source>
</evidence>
<dbReference type="Pfam" id="PF00392">
    <property type="entry name" value="GntR"/>
    <property type="match status" value="1"/>
</dbReference>
<dbReference type="CDD" id="cd07377">
    <property type="entry name" value="WHTH_GntR"/>
    <property type="match status" value="1"/>
</dbReference>
<evidence type="ECO:0000256" key="1">
    <source>
        <dbReference type="ARBA" id="ARBA00023015"/>
    </source>
</evidence>
<dbReference type="SUPFAM" id="SSF46785">
    <property type="entry name" value="Winged helix' DNA-binding domain"/>
    <property type="match status" value="1"/>
</dbReference>
<dbReference type="InterPro" id="IPR036388">
    <property type="entry name" value="WH-like_DNA-bd_sf"/>
</dbReference>
<keyword evidence="3" id="KW-0804">Transcription</keyword>
<dbReference type="SMART" id="SM00866">
    <property type="entry name" value="UTRA"/>
    <property type="match status" value="1"/>
</dbReference>
<dbReference type="InterPro" id="IPR028978">
    <property type="entry name" value="Chorismate_lyase_/UTRA_dom_sf"/>
</dbReference>
<dbReference type="Gene3D" id="1.10.10.10">
    <property type="entry name" value="Winged helix-like DNA-binding domain superfamily/Winged helix DNA-binding domain"/>
    <property type="match status" value="1"/>
</dbReference>
<evidence type="ECO:0000313" key="5">
    <source>
        <dbReference type="EMBL" id="GAA1505543.1"/>
    </source>
</evidence>
<accession>A0ABP4KQP6</accession>
<dbReference type="Gene3D" id="3.40.1410.10">
    <property type="entry name" value="Chorismate lyase-like"/>
    <property type="match status" value="1"/>
</dbReference>
<dbReference type="InterPro" id="IPR011663">
    <property type="entry name" value="UTRA"/>
</dbReference>
<gene>
    <name evidence="5" type="ORF">GCM10009827_018950</name>
</gene>
<dbReference type="InterPro" id="IPR050679">
    <property type="entry name" value="Bact_HTH_transcr_reg"/>
</dbReference>
<evidence type="ECO:0000313" key="6">
    <source>
        <dbReference type="Proteomes" id="UP001501470"/>
    </source>
</evidence>
<dbReference type="PANTHER" id="PTHR44846:SF17">
    <property type="entry name" value="GNTR-FAMILY TRANSCRIPTIONAL REGULATOR"/>
    <property type="match status" value="1"/>
</dbReference>
<dbReference type="Pfam" id="PF07702">
    <property type="entry name" value="UTRA"/>
    <property type="match status" value="1"/>
</dbReference>
<dbReference type="PANTHER" id="PTHR44846">
    <property type="entry name" value="MANNOSYL-D-GLYCERATE TRANSPORT/METABOLISM SYSTEM REPRESSOR MNGR-RELATED"/>
    <property type="match status" value="1"/>
</dbReference>
<dbReference type="PROSITE" id="PS50949">
    <property type="entry name" value="HTH_GNTR"/>
    <property type="match status" value="1"/>
</dbReference>
<keyword evidence="6" id="KW-1185">Reference proteome</keyword>
<comment type="caution">
    <text evidence="5">The sequence shown here is derived from an EMBL/GenBank/DDBJ whole genome shotgun (WGS) entry which is preliminary data.</text>
</comment>
<dbReference type="RefSeq" id="WP_344501402.1">
    <property type="nucleotide sequence ID" value="NZ_BAAAQD010000002.1"/>
</dbReference>
<reference evidence="6" key="1">
    <citation type="journal article" date="2019" name="Int. J. Syst. Evol. Microbiol.">
        <title>The Global Catalogue of Microorganisms (GCM) 10K type strain sequencing project: providing services to taxonomists for standard genome sequencing and annotation.</title>
        <authorList>
            <consortium name="The Broad Institute Genomics Platform"/>
            <consortium name="The Broad Institute Genome Sequencing Center for Infectious Disease"/>
            <person name="Wu L."/>
            <person name="Ma J."/>
        </authorList>
    </citation>
    <scope>NUCLEOTIDE SEQUENCE [LARGE SCALE GENOMIC DNA]</scope>
    <source>
        <strain evidence="6">JCM 15933</strain>
    </source>
</reference>
<organism evidence="5 6">
    <name type="scientific">Dactylosporangium maewongense</name>
    <dbReference type="NCBI Taxonomy" id="634393"/>
    <lineage>
        <taxon>Bacteria</taxon>
        <taxon>Bacillati</taxon>
        <taxon>Actinomycetota</taxon>
        <taxon>Actinomycetes</taxon>
        <taxon>Micromonosporales</taxon>
        <taxon>Micromonosporaceae</taxon>
        <taxon>Dactylosporangium</taxon>
    </lineage>
</organism>
<dbReference type="EMBL" id="BAAAQD010000002">
    <property type="protein sequence ID" value="GAA1505543.1"/>
    <property type="molecule type" value="Genomic_DNA"/>
</dbReference>
<dbReference type="SUPFAM" id="SSF64288">
    <property type="entry name" value="Chorismate lyase-like"/>
    <property type="match status" value="1"/>
</dbReference>
<feature type="domain" description="HTH gntR-type" evidence="4">
    <location>
        <begin position="7"/>
        <end position="75"/>
    </location>
</feature>
<dbReference type="Proteomes" id="UP001501470">
    <property type="component" value="Unassembled WGS sequence"/>
</dbReference>
<evidence type="ECO:0000259" key="4">
    <source>
        <dbReference type="PROSITE" id="PS50949"/>
    </source>
</evidence>